<dbReference type="RefSeq" id="WP_182580955.1">
    <property type="nucleotide sequence ID" value="NZ_JACIUY010000050.1"/>
</dbReference>
<dbReference type="AlphaFoldDB" id="A0A7W3YCC4"/>
<accession>A0A7W3YCC4</accession>
<keyword evidence="1" id="KW-0472">Membrane</keyword>
<protein>
    <submittedName>
        <fullName evidence="3">Uncharacterized protein</fullName>
    </submittedName>
</protein>
<evidence type="ECO:0000256" key="1">
    <source>
        <dbReference type="SAM" id="Phobius"/>
    </source>
</evidence>
<name>A0A7W3YCC4_9LACO</name>
<dbReference type="EMBL" id="JACIUZ010000039">
    <property type="protein sequence ID" value="MBB1063290.1"/>
    <property type="molecule type" value="Genomic_DNA"/>
</dbReference>
<sequence length="339" mass="39506">MQRKNRSLIILGIGISLVTIVVVFTQFIYGWENDTLSNVIGTLAGGIGSIIFIFWRLDYDKRNQEILDIINLLNLIDEFPTLISEQVLRDSLREKITGIANFRNISKVVEEYRKELHAAIDKAETSLLVVGYKKDSNLQRFLRETNIVQLTLRELIELINQCEGITQDESGLSKKERVLLVRKVERKKFYVISSLNDLIKDLEQILKTEGGASEINLDEIMKEISNFNKKKYERIFEKIEEVVKNIQPERTDKENNDWYSQSSITDKADLIIPVINKEKLTLPSDLSRYYRGKEKSVEEEQEIIKHFLFCMALLNRAEYYQTESNKGIEYCFDYKAPKN</sequence>
<gene>
    <name evidence="3" type="ORF">H5R63_04590</name>
    <name evidence="2" type="ORF">H5R64_05875</name>
</gene>
<organism evidence="3 4">
    <name type="scientific">Limosilactobacillus fastidiosus</name>
    <dbReference type="NCBI Taxonomy" id="2759855"/>
    <lineage>
        <taxon>Bacteria</taxon>
        <taxon>Bacillati</taxon>
        <taxon>Bacillota</taxon>
        <taxon>Bacilli</taxon>
        <taxon>Lactobacillales</taxon>
        <taxon>Lactobacillaceae</taxon>
        <taxon>Limosilactobacillus</taxon>
    </lineage>
</organism>
<dbReference type="Proteomes" id="UP000518255">
    <property type="component" value="Unassembled WGS sequence"/>
</dbReference>
<keyword evidence="5" id="KW-1185">Reference proteome</keyword>
<evidence type="ECO:0000313" key="3">
    <source>
        <dbReference type="EMBL" id="MBB1086070.1"/>
    </source>
</evidence>
<keyword evidence="1" id="KW-1133">Transmembrane helix</keyword>
<comment type="caution">
    <text evidence="3">The sequence shown here is derived from an EMBL/GenBank/DDBJ whole genome shotgun (WGS) entry which is preliminary data.</text>
</comment>
<evidence type="ECO:0000313" key="5">
    <source>
        <dbReference type="Proteomes" id="UP000544052"/>
    </source>
</evidence>
<dbReference type="Proteomes" id="UP000544052">
    <property type="component" value="Unassembled WGS sequence"/>
</dbReference>
<proteinExistence type="predicted"/>
<feature type="transmembrane region" description="Helical" evidence="1">
    <location>
        <begin position="7"/>
        <end position="29"/>
    </location>
</feature>
<reference evidence="4 5" key="1">
    <citation type="submission" date="2020-07" db="EMBL/GenBank/DDBJ databases">
        <title>Description of Limosilactobacillus balticus sp. nov., Limosilactobacillus agrestis sp. nov., Limosilactobacillus albertensis sp. nov., Limosilactobacillus rudii sp. nov., Limosilactobacillus fastidiosus sp. nov., five novel Limosilactobacillus species isolated from the vertebrate gastrointestinal tract, and proposal of 6 subspecies of Limosilactobacillus reuteri adapted to the gastrointestinal tract of specific vertebrate hosts.</title>
        <authorList>
            <person name="Li F."/>
            <person name="Cheng C."/>
            <person name="Zheng J."/>
            <person name="Quevedo R.M."/>
            <person name="Li J."/>
            <person name="Roos S."/>
            <person name="Gaenzle M.G."/>
            <person name="Walter J."/>
        </authorList>
    </citation>
    <scope>NUCLEOTIDE SEQUENCE [LARGE SCALE GENOMIC DNA]</scope>
    <source>
        <strain evidence="3 4">WF-MA3-C</strain>
        <strain evidence="2 5">WF-MO7-1</strain>
    </source>
</reference>
<feature type="transmembrane region" description="Helical" evidence="1">
    <location>
        <begin position="35"/>
        <end position="55"/>
    </location>
</feature>
<keyword evidence="1" id="KW-0812">Transmembrane</keyword>
<evidence type="ECO:0000313" key="4">
    <source>
        <dbReference type="Proteomes" id="UP000518255"/>
    </source>
</evidence>
<evidence type="ECO:0000313" key="2">
    <source>
        <dbReference type="EMBL" id="MBB1063290.1"/>
    </source>
</evidence>
<dbReference type="EMBL" id="JACIUY010000050">
    <property type="protein sequence ID" value="MBB1086070.1"/>
    <property type="molecule type" value="Genomic_DNA"/>
</dbReference>